<keyword evidence="8" id="KW-0732">Signal</keyword>
<dbReference type="RefSeq" id="WP_200390453.1">
    <property type="nucleotide sequence ID" value="NZ_JAENIO010000005.1"/>
</dbReference>
<proteinExistence type="predicted"/>
<dbReference type="SMART" id="SM00607">
    <property type="entry name" value="FTP"/>
    <property type="match status" value="1"/>
</dbReference>
<dbReference type="InterPro" id="IPR013428">
    <property type="entry name" value="Membrane-bound_put_N"/>
</dbReference>
<organism evidence="10 11">
    <name type="scientific">Roseibacillus ishigakijimensis</name>
    <dbReference type="NCBI Taxonomy" id="454146"/>
    <lineage>
        <taxon>Bacteria</taxon>
        <taxon>Pseudomonadati</taxon>
        <taxon>Verrucomicrobiota</taxon>
        <taxon>Verrucomicrobiia</taxon>
        <taxon>Verrucomicrobiales</taxon>
        <taxon>Verrucomicrobiaceae</taxon>
        <taxon>Roseibacillus</taxon>
    </lineage>
</organism>
<dbReference type="InterPro" id="IPR013830">
    <property type="entry name" value="SGNH_hydro"/>
</dbReference>
<feature type="signal peptide" evidence="8">
    <location>
        <begin position="1"/>
        <end position="18"/>
    </location>
</feature>
<dbReference type="Pfam" id="PF00127">
    <property type="entry name" value="Copper-bind"/>
    <property type="match status" value="1"/>
</dbReference>
<dbReference type="CDD" id="cd01834">
    <property type="entry name" value="SGNH_hydrolase_like_2"/>
    <property type="match status" value="1"/>
</dbReference>
<dbReference type="PROSITE" id="PS00196">
    <property type="entry name" value="COPPER_BLUE"/>
    <property type="match status" value="1"/>
</dbReference>
<dbReference type="InterPro" id="IPR006585">
    <property type="entry name" value="FTP1"/>
</dbReference>
<evidence type="ECO:0000256" key="1">
    <source>
        <dbReference type="ARBA" id="ARBA00022448"/>
    </source>
</evidence>
<protein>
    <recommendedName>
        <fullName evidence="9">Fucolectin tachylectin-4 pentraxin-1 domain-containing protein</fullName>
    </recommendedName>
</protein>
<keyword evidence="5" id="KW-0186">Copper</keyword>
<evidence type="ECO:0000256" key="5">
    <source>
        <dbReference type="ARBA" id="ARBA00023008"/>
    </source>
</evidence>
<gene>
    <name evidence="10" type="ORF">JIN78_03005</name>
</gene>
<dbReference type="AlphaFoldDB" id="A0A934RQ28"/>
<evidence type="ECO:0000256" key="6">
    <source>
        <dbReference type="ARBA" id="ARBA00023157"/>
    </source>
</evidence>
<dbReference type="SUPFAM" id="SSF49785">
    <property type="entry name" value="Galactose-binding domain-like"/>
    <property type="match status" value="1"/>
</dbReference>
<dbReference type="EMBL" id="JAENIO010000005">
    <property type="protein sequence ID" value="MBK1833019.1"/>
    <property type="molecule type" value="Genomic_DNA"/>
</dbReference>
<keyword evidence="4" id="KW-0249">Electron transport</keyword>
<accession>A0A934RQ28</accession>
<dbReference type="SUPFAM" id="SSF63829">
    <property type="entry name" value="Calcium-dependent phosphotriesterase"/>
    <property type="match status" value="1"/>
</dbReference>
<reference evidence="10" key="1">
    <citation type="submission" date="2021-01" db="EMBL/GenBank/DDBJ databases">
        <title>Modified the classification status of verrucomicrobia.</title>
        <authorList>
            <person name="Feng X."/>
        </authorList>
    </citation>
    <scope>NUCLEOTIDE SEQUENCE</scope>
    <source>
        <strain evidence="10">KCTC 12986</strain>
    </source>
</reference>
<evidence type="ECO:0000256" key="2">
    <source>
        <dbReference type="ARBA" id="ARBA00022723"/>
    </source>
</evidence>
<keyword evidence="3" id="KW-0106">Calcium</keyword>
<dbReference type="InterPro" id="IPR028871">
    <property type="entry name" value="BlueCu_1_BS"/>
</dbReference>
<dbReference type="GO" id="GO:0016788">
    <property type="term" value="F:hydrolase activity, acting on ester bonds"/>
    <property type="evidence" value="ECO:0007669"/>
    <property type="project" value="UniProtKB-ARBA"/>
</dbReference>
<keyword evidence="11" id="KW-1185">Reference proteome</keyword>
<dbReference type="InterPro" id="IPR036514">
    <property type="entry name" value="SGNH_hydro_sf"/>
</dbReference>
<dbReference type="InterPro" id="IPR008972">
    <property type="entry name" value="Cupredoxin"/>
</dbReference>
<dbReference type="Gene3D" id="2.120.10.30">
    <property type="entry name" value="TolB, C-terminal domain"/>
    <property type="match status" value="1"/>
</dbReference>
<dbReference type="SUPFAM" id="SSF49503">
    <property type="entry name" value="Cupredoxins"/>
    <property type="match status" value="1"/>
</dbReference>
<keyword evidence="2" id="KW-0479">Metal-binding</keyword>
<dbReference type="PANTHER" id="PTHR33546:SF1">
    <property type="entry name" value="LARGE, MULTIFUNCTIONAL SECRETED PROTEIN"/>
    <property type="match status" value="1"/>
</dbReference>
<dbReference type="InterPro" id="IPR008979">
    <property type="entry name" value="Galactose-bd-like_sf"/>
</dbReference>
<dbReference type="Gene3D" id="2.60.120.260">
    <property type="entry name" value="Galactose-binding domain-like"/>
    <property type="match status" value="1"/>
</dbReference>
<feature type="domain" description="Fucolectin tachylectin-4 pentraxin-1" evidence="9">
    <location>
        <begin position="47"/>
        <end position="185"/>
    </location>
</feature>
<dbReference type="Pfam" id="PF22633">
    <property type="entry name" value="F5_F8_type_C_2"/>
    <property type="match status" value="1"/>
</dbReference>
<evidence type="ECO:0000256" key="3">
    <source>
        <dbReference type="ARBA" id="ARBA00022837"/>
    </source>
</evidence>
<comment type="caution">
    <text evidence="10">The sequence shown here is derived from an EMBL/GenBank/DDBJ whole genome shotgun (WGS) entry which is preliminary data.</text>
</comment>
<dbReference type="InterPro" id="IPR000923">
    <property type="entry name" value="BlueCu_1"/>
</dbReference>
<dbReference type="SUPFAM" id="SSF52266">
    <property type="entry name" value="SGNH hydrolase"/>
    <property type="match status" value="1"/>
</dbReference>
<dbReference type="Gene3D" id="3.40.50.1110">
    <property type="entry name" value="SGNH hydrolase"/>
    <property type="match status" value="1"/>
</dbReference>
<dbReference type="Pfam" id="PF23500">
    <property type="entry name" value="DUF7133"/>
    <property type="match status" value="2"/>
</dbReference>
<evidence type="ECO:0000256" key="7">
    <source>
        <dbReference type="SAM" id="MobiDB-lite"/>
    </source>
</evidence>
<evidence type="ECO:0000256" key="4">
    <source>
        <dbReference type="ARBA" id="ARBA00022982"/>
    </source>
</evidence>
<feature type="region of interest" description="Disordered" evidence="7">
    <location>
        <begin position="472"/>
        <end position="500"/>
    </location>
</feature>
<dbReference type="Pfam" id="PF13472">
    <property type="entry name" value="Lipase_GDSL_2"/>
    <property type="match status" value="1"/>
</dbReference>
<dbReference type="GO" id="GO:0009055">
    <property type="term" value="F:electron transfer activity"/>
    <property type="evidence" value="ECO:0007669"/>
    <property type="project" value="InterPro"/>
</dbReference>
<dbReference type="Gene3D" id="2.60.40.420">
    <property type="entry name" value="Cupredoxins - blue copper proteins"/>
    <property type="match status" value="1"/>
</dbReference>
<sequence length="1117" mass="124647">MLTQTLITLLGLSGVAWAQTDARYVRVELPGKSRTLTLAEVEIFSQGKNIASTGKATQSSTSHDGVASRALDGNKASQYARGGQTHTRIGESNPWWEVDLGREAAIDRIAIWNRHEEALGSRLENARVILLDEQRQEVARHGNLTAPESSVWIDYTKEGQVSYRSADGQVQEVVIVPADYRDPAPFQFQKGDTIAILGNGLADRMQHDGWTETLIQAASPGRELKFRNMSVSGDRLNNYPRSKGFTPMDKYLQQVKADVVWAMFGYNESFDTSPEDYGAQLDAFVAKTRKARPNGESFPRIVLFSPIAHENLNTRNLPDGKANNKRLLALTEATRQAAERNGVAFVDLFNPTLRLYADSSEPLTLNGIHLNSFGNKQVGEVIASALLQQEVTATEEHEAVRQAVLDKNWHWHNRYRATDGNDIWGSRGGLQFVDGQTNRDVLEHELTILDVTTANRDKRVWARAAGRDLQVDDSNAPKPIPVVSNVGGGSRSSSAEKEGSLNYLDGEKAIEKMHYPEGFEVNLFADEKKFPQLANPVQMQVDGKGRLWAAAWPTYPKWEPLKEMNDALLIFEDHDKDGVADEVKEFAKVHNPLGFEFWNGGVIVTSQPDILFLKDTDGDDVADVRYVLMQGIGSSDTHHAANNLIFGPDGGIYWQSGIFLQHNHETPWGPNLATGAAGMYRFDPRRYTVSFVANNGPNPHGTSFDQWGYLYANDGTGGRSYQVRPHGEGFRMFPLVTKEVRPVSADAIISSTHFPEEMQQNFILCNTIGYLGLKQYKLHREGYPEKNYGFGEVWGTPTDELLYSEDGNFRPTDAVFGEDGALYISDWHNVIIGHMQHNVRDPNRDKKHGRIYRMTYPSRELQKPVKIDGASLAELLENFKHPDMNVRHRTRVELSERDTEEVIAATRSWVQQFDPTVAENGIPLLEALWTYQQHNVRDEELLEVVLRSADPHVQEGARMVAHWWGPADPAKGQQHIEEEEEMVVVKGGILSDTPELTTIQINTVVEKLQFDVSELTLEAGKAIKLTLANPDFMPHNLVIVKPGTADSVANAAIALGADGFKAHFVPESDDVLYATKLLGNKEIETLEFTAPSEPGDYPFVCTFPGHAQIMRGILHVK</sequence>
<dbReference type="PANTHER" id="PTHR33546">
    <property type="entry name" value="LARGE, MULTIFUNCTIONAL SECRETED PROTEIN-RELATED"/>
    <property type="match status" value="1"/>
</dbReference>
<evidence type="ECO:0000259" key="9">
    <source>
        <dbReference type="SMART" id="SM00607"/>
    </source>
</evidence>
<evidence type="ECO:0000313" key="11">
    <source>
        <dbReference type="Proteomes" id="UP000604083"/>
    </source>
</evidence>
<evidence type="ECO:0000313" key="10">
    <source>
        <dbReference type="EMBL" id="MBK1833019.1"/>
    </source>
</evidence>
<dbReference type="InterPro" id="IPR011042">
    <property type="entry name" value="6-blade_b-propeller_TolB-like"/>
</dbReference>
<dbReference type="InterPro" id="IPR055557">
    <property type="entry name" value="DUF7133"/>
</dbReference>
<dbReference type="CDD" id="cd04233">
    <property type="entry name" value="Auracyanin"/>
    <property type="match status" value="1"/>
</dbReference>
<dbReference type="NCBIfam" id="TIGR02604">
    <property type="entry name" value="Piru_Ver_Nterm"/>
    <property type="match status" value="1"/>
</dbReference>
<keyword evidence="6" id="KW-1015">Disulfide bond</keyword>
<dbReference type="GO" id="GO:0005507">
    <property type="term" value="F:copper ion binding"/>
    <property type="evidence" value="ECO:0007669"/>
    <property type="project" value="InterPro"/>
</dbReference>
<name>A0A934RQ28_9BACT</name>
<feature type="chain" id="PRO_5037097174" description="Fucolectin tachylectin-4 pentraxin-1 domain-containing protein" evidence="8">
    <location>
        <begin position="19"/>
        <end position="1117"/>
    </location>
</feature>
<evidence type="ECO:0000256" key="8">
    <source>
        <dbReference type="SAM" id="SignalP"/>
    </source>
</evidence>
<dbReference type="Proteomes" id="UP000604083">
    <property type="component" value="Unassembled WGS sequence"/>
</dbReference>
<keyword evidence="1" id="KW-0813">Transport</keyword>